<evidence type="ECO:0000313" key="9">
    <source>
        <dbReference type="EMBL" id="SER05643.1"/>
    </source>
</evidence>
<dbReference type="PANTHER" id="PTHR43977">
    <property type="entry name" value="STRUCTURAL MAINTENANCE OF CHROMOSOMES PROTEIN 3"/>
    <property type="match status" value="1"/>
</dbReference>
<dbReference type="GO" id="GO:0005524">
    <property type="term" value="F:ATP binding"/>
    <property type="evidence" value="ECO:0007669"/>
    <property type="project" value="UniProtKB-UniRule"/>
</dbReference>
<feature type="coiled-coil region" evidence="7">
    <location>
        <begin position="283"/>
        <end position="398"/>
    </location>
</feature>
<comment type="domain">
    <text evidence="7">Contains large globular domains required for ATP hydrolysis at each terminus and a third globular domain forming a flexible hinge near the middle of the molecule. These domains are separated by coiled-coil structures.</text>
</comment>
<evidence type="ECO:0000256" key="6">
    <source>
        <dbReference type="ARBA" id="ARBA00023125"/>
    </source>
</evidence>
<reference evidence="9 10" key="1">
    <citation type="submission" date="2016-10" db="EMBL/GenBank/DDBJ databases">
        <authorList>
            <person name="de Groot N.N."/>
        </authorList>
    </citation>
    <scope>NUCLEOTIDE SEQUENCE [LARGE SCALE GENOMIC DNA]</scope>
    <source>
        <strain evidence="9 10">CGMCC 1.7727</strain>
    </source>
</reference>
<sequence length="1188" mass="137071">MFLKQLDTLGFKSFAERVRVDFVPGVTAVVGPNGSGKSNITDAIRWVLGEQSAKSLRGTKMEDIIFQGSESRKALNMAEVTLTLDNTDRKLPVDYQEVSVTRRVYRSGDSEFLLNKQQCRLKDITDLFIDSGLGREAFSIISQGKVEEILSSKSEDRRIIFEEAAGVLKYKNRKKQAEYKLAETQENLNRVEDIIYEISGQLHPLEEQAAVAKEYLEHKERLTTHEVGVLVKEIEMLHRQYEETIEKLRVNHSSQEVKRIEINKKNNSLQQNKSSMQKVDYNIQSLQDSLLELTKSVENLEGNKKIFHERLNHYEENKRNLQNQLNKLTAKLAHSEKVVKDEKEKLQLLQKAKQSNSKEITEVTKLLDEGKVTIEEDLESLKSDYIDLLNEQAAKRNEQNSIKQQLDRITGKRSLQANKWQDSLEERDLLTDQVKKSEKNHQLMSEKLTDLKNRTSELERKVIVETNLYQDMEQKYYKGLQVLENLKSKKELLEELKEDFQGFYAGVKEILKARENNQLAGIHGAIPELVTFDDSLVDAMETALGAQAQHIVVDDENLARKAIEWLKKTNKGRATFLPITTMQPKSIPHHLIQQINDNQGFIGIGSDLIQYDKKYANVMKALLGNVIIAKTLKDANDFAAQTNRRYRIVTLDGDIVNPGGSMSGGAKKKTNQSLFTRERELKSINEKCISYQSRIDDFMSKLKEQKIVLEKVNEEKKQKQTELEELDEQHRKETSRLKEAELSLKHLNQRLSIYDQDKSQQEKDEIDLKSQASENENVLQELQNQLTITEKKINHLTEEHSSYEEKEQQLKNKLQTLQVKDAELNAQLTNQKEKVDSLKQELSVLQTEYSDSAQQLNQLEQLKHSQQTEEEIEEEISQTKQRKSDIQQQLQKEREQRSILNQTIESEDLEIKKLTEEDHQLSKHIQELEITKNRLEVDLDNRLEILENEYEMTFEKAQSNYPKPDDLDDAKRKVKLIKRSIEELGTINLGAIDEYDRIKERYDFLTQQQTDLIEAKRTLYDIIAEMDEEMTKRFESTFSQIKEEFQQVFKKLFGGGQAELRLTDPSHLLTTGVDIIAQPPGKKLQQLGLLSGGERALTAIALLFAILRVRPVPFCVLDEVEAALDEANVTRFAQYLKHYSSETQFIVITHRKGTMEEADVLYGVTMQESGVSRLVSVKLEDTQELLEA</sequence>
<dbReference type="GO" id="GO:0030261">
    <property type="term" value="P:chromosome condensation"/>
    <property type="evidence" value="ECO:0007669"/>
    <property type="project" value="InterPro"/>
</dbReference>
<dbReference type="GO" id="GO:0005737">
    <property type="term" value="C:cytoplasm"/>
    <property type="evidence" value="ECO:0007669"/>
    <property type="project" value="UniProtKB-SubCell"/>
</dbReference>
<dbReference type="GO" id="GO:0016887">
    <property type="term" value="F:ATP hydrolysis activity"/>
    <property type="evidence" value="ECO:0007669"/>
    <property type="project" value="InterPro"/>
</dbReference>
<dbReference type="Gene3D" id="3.40.50.300">
    <property type="entry name" value="P-loop containing nucleotide triphosphate hydrolases"/>
    <property type="match status" value="2"/>
</dbReference>
<feature type="coiled-coil region" evidence="7">
    <location>
        <begin position="167"/>
        <end position="194"/>
    </location>
</feature>
<comment type="subcellular location">
    <subcellularLocation>
        <location evidence="1 7">Cytoplasm</location>
    </subcellularLocation>
</comment>
<organism evidence="9 10">
    <name type="scientific">Gracilibacillus ureilyticus</name>
    <dbReference type="NCBI Taxonomy" id="531814"/>
    <lineage>
        <taxon>Bacteria</taxon>
        <taxon>Bacillati</taxon>
        <taxon>Bacillota</taxon>
        <taxon>Bacilli</taxon>
        <taxon>Bacillales</taxon>
        <taxon>Bacillaceae</taxon>
        <taxon>Gracilibacillus</taxon>
    </lineage>
</organism>
<dbReference type="InterPro" id="IPR036277">
    <property type="entry name" value="SMC_hinge_sf"/>
</dbReference>
<feature type="domain" description="SMC hinge" evidence="8">
    <location>
        <begin position="520"/>
        <end position="639"/>
    </location>
</feature>
<dbReference type="CDD" id="cd03278">
    <property type="entry name" value="ABC_SMC_barmotin"/>
    <property type="match status" value="2"/>
</dbReference>
<dbReference type="SUPFAM" id="SSF75553">
    <property type="entry name" value="Smc hinge domain"/>
    <property type="match status" value="1"/>
</dbReference>
<evidence type="ECO:0000256" key="4">
    <source>
        <dbReference type="ARBA" id="ARBA00022840"/>
    </source>
</evidence>
<dbReference type="InterPro" id="IPR027417">
    <property type="entry name" value="P-loop_NTPase"/>
</dbReference>
<dbReference type="Pfam" id="PF02463">
    <property type="entry name" value="SMC_N"/>
    <property type="match status" value="2"/>
</dbReference>
<proteinExistence type="inferred from homology"/>
<dbReference type="SUPFAM" id="SSF52540">
    <property type="entry name" value="P-loop containing nucleoside triphosphate hydrolases"/>
    <property type="match status" value="1"/>
</dbReference>
<keyword evidence="2 7" id="KW-0963">Cytoplasm</keyword>
<dbReference type="Proteomes" id="UP000199687">
    <property type="component" value="Unassembled WGS sequence"/>
</dbReference>
<dbReference type="Gene3D" id="1.20.1060.20">
    <property type="match status" value="1"/>
</dbReference>
<dbReference type="RefSeq" id="WP_089737836.1">
    <property type="nucleotide sequence ID" value="NZ_FOGL01000001.1"/>
</dbReference>
<dbReference type="GO" id="GO:0007059">
    <property type="term" value="P:chromosome segregation"/>
    <property type="evidence" value="ECO:0007669"/>
    <property type="project" value="UniProtKB-UniRule"/>
</dbReference>
<keyword evidence="4 7" id="KW-0067">ATP-binding</keyword>
<dbReference type="InterPro" id="IPR010935">
    <property type="entry name" value="SMC_hinge"/>
</dbReference>
<evidence type="ECO:0000256" key="1">
    <source>
        <dbReference type="ARBA" id="ARBA00004496"/>
    </source>
</evidence>
<dbReference type="STRING" id="531814.SAMN04487944_10170"/>
<dbReference type="InterPro" id="IPR003395">
    <property type="entry name" value="RecF/RecN/SMC_N"/>
</dbReference>
<feature type="coiled-coil region" evidence="7">
    <location>
        <begin position="434"/>
        <end position="461"/>
    </location>
</feature>
<dbReference type="AlphaFoldDB" id="A0A1H9L3R3"/>
<keyword evidence="5 7" id="KW-0175">Coiled coil</keyword>
<evidence type="ECO:0000256" key="7">
    <source>
        <dbReference type="HAMAP-Rule" id="MF_01894"/>
    </source>
</evidence>
<dbReference type="InterPro" id="IPR024704">
    <property type="entry name" value="SMC"/>
</dbReference>
<keyword evidence="10" id="KW-1185">Reference proteome</keyword>
<dbReference type="GO" id="GO:0003677">
    <property type="term" value="F:DNA binding"/>
    <property type="evidence" value="ECO:0007669"/>
    <property type="project" value="UniProtKB-UniRule"/>
</dbReference>
<dbReference type="Gene3D" id="3.30.70.1620">
    <property type="match status" value="1"/>
</dbReference>
<dbReference type="GO" id="GO:0007062">
    <property type="term" value="P:sister chromatid cohesion"/>
    <property type="evidence" value="ECO:0007669"/>
    <property type="project" value="InterPro"/>
</dbReference>
<comment type="function">
    <text evidence="7">Required for chromosome condensation and partitioning.</text>
</comment>
<feature type="binding site" evidence="7">
    <location>
        <begin position="32"/>
        <end position="39"/>
    </location>
    <ligand>
        <name>ATP</name>
        <dbReference type="ChEBI" id="CHEBI:30616"/>
    </ligand>
</feature>
<keyword evidence="6 7" id="KW-0238">DNA-binding</keyword>
<dbReference type="PIRSF" id="PIRSF005719">
    <property type="entry name" value="SMC"/>
    <property type="match status" value="1"/>
</dbReference>
<evidence type="ECO:0000313" key="10">
    <source>
        <dbReference type="Proteomes" id="UP000199687"/>
    </source>
</evidence>
<accession>A0A1H9L3R3</accession>
<evidence type="ECO:0000259" key="8">
    <source>
        <dbReference type="SMART" id="SM00968"/>
    </source>
</evidence>
<evidence type="ECO:0000256" key="2">
    <source>
        <dbReference type="ARBA" id="ARBA00022490"/>
    </source>
</evidence>
<dbReference type="GO" id="GO:0006260">
    <property type="term" value="P:DNA replication"/>
    <property type="evidence" value="ECO:0007669"/>
    <property type="project" value="UniProtKB-UniRule"/>
</dbReference>
<dbReference type="NCBIfam" id="TIGR02168">
    <property type="entry name" value="SMC_prok_B"/>
    <property type="match status" value="1"/>
</dbReference>
<protein>
    <recommendedName>
        <fullName evidence="7">Chromosome partition protein Smc</fullName>
    </recommendedName>
</protein>
<gene>
    <name evidence="7" type="primary">smc</name>
    <name evidence="9" type="ORF">SAMN04487944_10170</name>
</gene>
<dbReference type="FunFam" id="3.40.50.300:FF:000901">
    <property type="entry name" value="Chromosome partition protein Smc"/>
    <property type="match status" value="1"/>
</dbReference>
<comment type="subunit">
    <text evidence="7">Homodimer.</text>
</comment>
<dbReference type="HAMAP" id="MF_01894">
    <property type="entry name" value="Smc_prok"/>
    <property type="match status" value="1"/>
</dbReference>
<dbReference type="EMBL" id="FOGL01000001">
    <property type="protein sequence ID" value="SER05643.1"/>
    <property type="molecule type" value="Genomic_DNA"/>
</dbReference>
<feature type="coiled-coil region" evidence="7">
    <location>
        <begin position="695"/>
        <end position="931"/>
    </location>
</feature>
<evidence type="ECO:0000256" key="5">
    <source>
        <dbReference type="ARBA" id="ARBA00023054"/>
    </source>
</evidence>
<comment type="similarity">
    <text evidence="7">Belongs to the SMC family.</text>
</comment>
<keyword evidence="3 7" id="KW-0547">Nucleotide-binding</keyword>
<dbReference type="GO" id="GO:0005694">
    <property type="term" value="C:chromosome"/>
    <property type="evidence" value="ECO:0007669"/>
    <property type="project" value="InterPro"/>
</dbReference>
<name>A0A1H9L3R3_9BACI</name>
<dbReference type="FunFam" id="3.40.50.300:FF:000984">
    <property type="entry name" value="Chromosome partition protein Smc"/>
    <property type="match status" value="1"/>
</dbReference>
<evidence type="ECO:0000256" key="3">
    <source>
        <dbReference type="ARBA" id="ARBA00022741"/>
    </source>
</evidence>
<dbReference type="Pfam" id="PF06470">
    <property type="entry name" value="SMC_hinge"/>
    <property type="match status" value="1"/>
</dbReference>
<dbReference type="InterPro" id="IPR011890">
    <property type="entry name" value="SMC_prok"/>
</dbReference>
<dbReference type="SMART" id="SM00968">
    <property type="entry name" value="SMC_hinge"/>
    <property type="match status" value="1"/>
</dbReference>
<dbReference type="OrthoDB" id="9808768at2"/>